<dbReference type="Gene3D" id="3.90.380.10">
    <property type="entry name" value="Naphthalene 1,2-dioxygenase Alpha Subunit, Chain A, domain 1"/>
    <property type="match status" value="1"/>
</dbReference>
<protein>
    <submittedName>
        <fullName evidence="8">Rieske 2Fe-2S domain protein</fullName>
        <ecNumber evidence="8">1.17.1.-</ecNumber>
    </submittedName>
</protein>
<dbReference type="RefSeq" id="WP_058500076.1">
    <property type="nucleotide sequence ID" value="NZ_CAAAHW010000001.1"/>
</dbReference>
<dbReference type="InterPro" id="IPR036922">
    <property type="entry name" value="Rieske_2Fe-2S_sf"/>
</dbReference>
<dbReference type="PANTHER" id="PTHR21266:SF60">
    <property type="entry name" value="3-KETOSTEROID-9-ALPHA-MONOOXYGENASE, OXYGENASE COMPONENT"/>
    <property type="match status" value="1"/>
</dbReference>
<organism evidence="8 10">
    <name type="scientific">Legionella gratiana</name>
    <dbReference type="NCBI Taxonomy" id="45066"/>
    <lineage>
        <taxon>Bacteria</taxon>
        <taxon>Pseudomonadati</taxon>
        <taxon>Pseudomonadota</taxon>
        <taxon>Gammaproteobacteria</taxon>
        <taxon>Legionellales</taxon>
        <taxon>Legionellaceae</taxon>
        <taxon>Legionella</taxon>
    </lineage>
</organism>
<dbReference type="AlphaFoldDB" id="A0A378J5M7"/>
<keyword evidence="9" id="KW-1185">Reference proteome</keyword>
<name>A0A378J5M7_9GAMM</name>
<gene>
    <name evidence="8" type="primary">kshA</name>
    <name evidence="7" type="ORF">Lgra_2990</name>
    <name evidence="8" type="ORF">NCTC12388_00951</name>
</gene>
<evidence type="ECO:0000313" key="10">
    <source>
        <dbReference type="Proteomes" id="UP000254476"/>
    </source>
</evidence>
<reference evidence="7 9" key="1">
    <citation type="submission" date="2015-11" db="EMBL/GenBank/DDBJ databases">
        <title>Genomic analysis of 38 Legionella species identifies large and diverse effector repertoires.</title>
        <authorList>
            <person name="Burstein D."/>
            <person name="Amaro F."/>
            <person name="Zusman T."/>
            <person name="Lifshitz Z."/>
            <person name="Cohen O."/>
            <person name="Gilbert J.A."/>
            <person name="Pupko T."/>
            <person name="Shuman H.A."/>
            <person name="Segal G."/>
        </authorList>
    </citation>
    <scope>NUCLEOTIDE SEQUENCE [LARGE SCALE GENOMIC DNA]</scope>
    <source>
        <strain evidence="7 9">Lyon 8420412</strain>
    </source>
</reference>
<evidence type="ECO:0000256" key="5">
    <source>
        <dbReference type="ARBA" id="ARBA00023014"/>
    </source>
</evidence>
<keyword evidence="1" id="KW-0001">2Fe-2S</keyword>
<accession>A0A378J5M7</accession>
<dbReference type="Pfam" id="PF00355">
    <property type="entry name" value="Rieske"/>
    <property type="match status" value="1"/>
</dbReference>
<dbReference type="Proteomes" id="UP000254476">
    <property type="component" value="Unassembled WGS sequence"/>
</dbReference>
<dbReference type="EC" id="1.17.1.-" evidence="8"/>
<dbReference type="CDD" id="cd03469">
    <property type="entry name" value="Rieske_RO_Alpha_N"/>
    <property type="match status" value="1"/>
</dbReference>
<dbReference type="PANTHER" id="PTHR21266">
    <property type="entry name" value="IRON-SULFUR DOMAIN CONTAINING PROTEIN"/>
    <property type="match status" value="1"/>
</dbReference>
<keyword evidence="2" id="KW-0479">Metal-binding</keyword>
<dbReference type="OrthoDB" id="9769355at2"/>
<dbReference type="InterPro" id="IPR050584">
    <property type="entry name" value="Cholesterol_7-desaturase"/>
</dbReference>
<sequence>MNLKNQWLPVAWVKEIKTRPKRFLLCNIPLVLFKLKEEVIVLQDRCPHRGVPLSEGTLTEDGIQCCYHGWRFNAQGLCVAIPGLNKPIDTHHYCVPTYATQVHLGMVFVCLEPDEYTLPLYSVTTLQGKEYLSHCIQFQLKGDLLNVLENVLDATHTHFVHAGLLRHNDKRQMVTATLTVEKFSAEIRYENENKQSGWVSSLLEHDRQFSIGRFNSPLIAELEYHNHQHLTAGFTFFLSPVNDTNEYRVFLLIIYRNHWLNRWVKKFLFLPFIYLAFQQDKIILNKQRMNEAYFPNSHFKSTELDILRPHIERILLGKSIPTKKVLKLHL</sequence>
<feature type="domain" description="Rieske" evidence="6">
    <location>
        <begin position="7"/>
        <end position="109"/>
    </location>
</feature>
<keyword evidence="5" id="KW-0411">Iron-sulfur</keyword>
<dbReference type="EMBL" id="UGOB01000001">
    <property type="protein sequence ID" value="STX43094.1"/>
    <property type="molecule type" value="Genomic_DNA"/>
</dbReference>
<dbReference type="SUPFAM" id="SSF55961">
    <property type="entry name" value="Bet v1-like"/>
    <property type="match status" value="1"/>
</dbReference>
<dbReference type="GO" id="GO:0051537">
    <property type="term" value="F:2 iron, 2 sulfur cluster binding"/>
    <property type="evidence" value="ECO:0007669"/>
    <property type="project" value="UniProtKB-KW"/>
</dbReference>
<evidence type="ECO:0000259" key="6">
    <source>
        <dbReference type="PROSITE" id="PS51296"/>
    </source>
</evidence>
<dbReference type="Gene3D" id="2.102.10.10">
    <property type="entry name" value="Rieske [2Fe-2S] iron-sulphur domain"/>
    <property type="match status" value="1"/>
</dbReference>
<keyword evidence="4" id="KW-0408">Iron</keyword>
<dbReference type="Proteomes" id="UP000054691">
    <property type="component" value="Unassembled WGS sequence"/>
</dbReference>
<dbReference type="EMBL" id="LNYE01000029">
    <property type="protein sequence ID" value="KTD06213.1"/>
    <property type="molecule type" value="Genomic_DNA"/>
</dbReference>
<dbReference type="InterPro" id="IPR017941">
    <property type="entry name" value="Rieske_2Fe-2S"/>
</dbReference>
<evidence type="ECO:0000256" key="2">
    <source>
        <dbReference type="ARBA" id="ARBA00022723"/>
    </source>
</evidence>
<keyword evidence="3 8" id="KW-0560">Oxidoreductase</keyword>
<dbReference type="GO" id="GO:0046872">
    <property type="term" value="F:metal ion binding"/>
    <property type="evidence" value="ECO:0007669"/>
    <property type="project" value="UniProtKB-KW"/>
</dbReference>
<evidence type="ECO:0000313" key="7">
    <source>
        <dbReference type="EMBL" id="KTD06213.1"/>
    </source>
</evidence>
<dbReference type="SUPFAM" id="SSF50022">
    <property type="entry name" value="ISP domain"/>
    <property type="match status" value="1"/>
</dbReference>
<evidence type="ECO:0000256" key="4">
    <source>
        <dbReference type="ARBA" id="ARBA00023004"/>
    </source>
</evidence>
<dbReference type="PROSITE" id="PS51296">
    <property type="entry name" value="RIESKE"/>
    <property type="match status" value="1"/>
</dbReference>
<dbReference type="InterPro" id="IPR044043">
    <property type="entry name" value="VanA_C_cat"/>
</dbReference>
<dbReference type="Pfam" id="PF19112">
    <property type="entry name" value="VanA_C"/>
    <property type="match status" value="1"/>
</dbReference>
<reference evidence="8 10" key="2">
    <citation type="submission" date="2018-06" db="EMBL/GenBank/DDBJ databases">
        <authorList>
            <consortium name="Pathogen Informatics"/>
            <person name="Doyle S."/>
        </authorList>
    </citation>
    <scope>NUCLEOTIDE SEQUENCE [LARGE SCALE GENOMIC DNA]</scope>
    <source>
        <strain evidence="8 10">NCTC12388</strain>
    </source>
</reference>
<dbReference type="STRING" id="45066.Lgra_2990"/>
<evidence type="ECO:0000256" key="3">
    <source>
        <dbReference type="ARBA" id="ARBA00023002"/>
    </source>
</evidence>
<evidence type="ECO:0000313" key="9">
    <source>
        <dbReference type="Proteomes" id="UP000054691"/>
    </source>
</evidence>
<dbReference type="GO" id="GO:0016491">
    <property type="term" value="F:oxidoreductase activity"/>
    <property type="evidence" value="ECO:0007669"/>
    <property type="project" value="UniProtKB-KW"/>
</dbReference>
<proteinExistence type="predicted"/>
<evidence type="ECO:0000256" key="1">
    <source>
        <dbReference type="ARBA" id="ARBA00022714"/>
    </source>
</evidence>
<evidence type="ECO:0000313" key="8">
    <source>
        <dbReference type="EMBL" id="STX43094.1"/>
    </source>
</evidence>